<evidence type="ECO:0000259" key="7">
    <source>
        <dbReference type="PROSITE" id="PS51831"/>
    </source>
</evidence>
<dbReference type="GO" id="GO:0046872">
    <property type="term" value="F:metal ion binding"/>
    <property type="evidence" value="ECO:0007669"/>
    <property type="project" value="UniProtKB-KW"/>
</dbReference>
<organism evidence="8 9">
    <name type="scientific">Ornithinibacillus halophilus</name>
    <dbReference type="NCBI Taxonomy" id="930117"/>
    <lineage>
        <taxon>Bacteria</taxon>
        <taxon>Bacillati</taxon>
        <taxon>Bacillota</taxon>
        <taxon>Bacilli</taxon>
        <taxon>Bacillales</taxon>
        <taxon>Bacillaceae</taxon>
        <taxon>Ornithinibacillus</taxon>
    </lineage>
</organism>
<dbReference type="AlphaFoldDB" id="A0A1M5DK27"/>
<dbReference type="GO" id="GO:0008803">
    <property type="term" value="F:bis(5'-nucleosyl)-tetraphosphatase (symmetrical) activity"/>
    <property type="evidence" value="ECO:0007669"/>
    <property type="project" value="UniProtKB-EC"/>
</dbReference>
<evidence type="ECO:0000256" key="5">
    <source>
        <dbReference type="ARBA" id="ARBA00023004"/>
    </source>
</evidence>
<protein>
    <recommendedName>
        <fullName evidence="1">bis(5'-nucleosyl)-tetraphosphatase (symmetrical)</fullName>
        <ecNumber evidence="1">3.6.1.41</ecNumber>
    </recommendedName>
</protein>
<comment type="catalytic activity">
    <reaction evidence="6">
        <text>P(1),P(4)-bis(5'-adenosyl) tetraphosphate + H2O = 2 ADP + 2 H(+)</text>
        <dbReference type="Rhea" id="RHEA:24252"/>
        <dbReference type="ChEBI" id="CHEBI:15377"/>
        <dbReference type="ChEBI" id="CHEBI:15378"/>
        <dbReference type="ChEBI" id="CHEBI:58141"/>
        <dbReference type="ChEBI" id="CHEBI:456216"/>
        <dbReference type="EC" id="3.6.1.41"/>
    </reaction>
</comment>
<evidence type="ECO:0000256" key="4">
    <source>
        <dbReference type="ARBA" id="ARBA00022801"/>
    </source>
</evidence>
<evidence type="ECO:0000313" key="9">
    <source>
        <dbReference type="Proteomes" id="UP000183988"/>
    </source>
</evidence>
<evidence type="ECO:0000256" key="3">
    <source>
        <dbReference type="ARBA" id="ARBA00022741"/>
    </source>
</evidence>
<keyword evidence="2" id="KW-0479">Metal-binding</keyword>
<dbReference type="Pfam" id="PF01966">
    <property type="entry name" value="HD"/>
    <property type="match status" value="1"/>
</dbReference>
<keyword evidence="3" id="KW-0547">Nucleotide-binding</keyword>
<dbReference type="SUPFAM" id="SSF109604">
    <property type="entry name" value="HD-domain/PDEase-like"/>
    <property type="match status" value="1"/>
</dbReference>
<dbReference type="Proteomes" id="UP000183988">
    <property type="component" value="Unassembled WGS sequence"/>
</dbReference>
<evidence type="ECO:0000256" key="1">
    <source>
        <dbReference type="ARBA" id="ARBA00012506"/>
    </source>
</evidence>
<keyword evidence="9" id="KW-1185">Reference proteome</keyword>
<proteinExistence type="predicted"/>
<gene>
    <name evidence="8" type="ORF">SAMN05216225_1002101</name>
</gene>
<dbReference type="CDD" id="cd00077">
    <property type="entry name" value="HDc"/>
    <property type="match status" value="1"/>
</dbReference>
<evidence type="ECO:0000313" key="8">
    <source>
        <dbReference type="EMBL" id="SHF67359.1"/>
    </source>
</evidence>
<dbReference type="NCBIfam" id="TIGR00488">
    <property type="entry name" value="bis(5'-nucleosyl)-tetraphosphatase (symmetrical) YqeK"/>
    <property type="match status" value="1"/>
</dbReference>
<evidence type="ECO:0000256" key="6">
    <source>
        <dbReference type="ARBA" id="ARBA00049417"/>
    </source>
</evidence>
<accession>A0A1M5DK27</accession>
<sequence>MEIKEATTIVEKYLTKSRFEHTLRVAKTAKELAGKYGVDQEKAELAAIFHDYCKYRPLDEMRRIIEESYLPKDLLHFHHELWHGPVASLLIEREYGITDSSIKDAIFYHTTGRANMSDMELVLFVADYIEPGRDFPGLDEVRETAKKDLIHAAWLISRNTIRFLMDKGHTIYPDSFHSYNDLTKRVNGGN</sequence>
<dbReference type="InterPro" id="IPR006674">
    <property type="entry name" value="HD_domain"/>
</dbReference>
<dbReference type="PROSITE" id="PS51831">
    <property type="entry name" value="HD"/>
    <property type="match status" value="1"/>
</dbReference>
<dbReference type="InterPro" id="IPR051094">
    <property type="entry name" value="Diverse_Catalytic_Enzymes"/>
</dbReference>
<dbReference type="RefSeq" id="WP_072887854.1">
    <property type="nucleotide sequence ID" value="NZ_FQVW01000002.1"/>
</dbReference>
<dbReference type="Gene3D" id="1.10.3210.10">
    <property type="entry name" value="Hypothetical protein af1432"/>
    <property type="match status" value="1"/>
</dbReference>
<dbReference type="PANTHER" id="PTHR35795:SF1">
    <property type="entry name" value="BIS(5'-NUCLEOSYL)-TETRAPHOSPHATASE, SYMMETRICAL"/>
    <property type="match status" value="1"/>
</dbReference>
<name>A0A1M5DK27_9BACI</name>
<dbReference type="InterPro" id="IPR005249">
    <property type="entry name" value="YqeK"/>
</dbReference>
<dbReference type="InterPro" id="IPR006675">
    <property type="entry name" value="HDIG_dom"/>
</dbReference>
<reference evidence="8 9" key="1">
    <citation type="submission" date="2016-11" db="EMBL/GenBank/DDBJ databases">
        <authorList>
            <person name="Jaros S."/>
            <person name="Januszkiewicz K."/>
            <person name="Wedrychowicz H."/>
        </authorList>
    </citation>
    <scope>NUCLEOTIDE SEQUENCE [LARGE SCALE GENOMIC DNA]</scope>
    <source>
        <strain evidence="8 9">IBRC-M 10683</strain>
    </source>
</reference>
<keyword evidence="5" id="KW-0408">Iron</keyword>
<dbReference type="InterPro" id="IPR003607">
    <property type="entry name" value="HD/PDEase_dom"/>
</dbReference>
<dbReference type="STRING" id="930117.SAMN05216225_1002101"/>
<evidence type="ECO:0000256" key="2">
    <source>
        <dbReference type="ARBA" id="ARBA00022723"/>
    </source>
</evidence>
<dbReference type="SMART" id="SM00471">
    <property type="entry name" value="HDc"/>
    <property type="match status" value="1"/>
</dbReference>
<dbReference type="EC" id="3.6.1.41" evidence="1"/>
<dbReference type="NCBIfam" id="TIGR00277">
    <property type="entry name" value="HDIG"/>
    <property type="match status" value="1"/>
</dbReference>
<dbReference type="PANTHER" id="PTHR35795">
    <property type="entry name" value="SLR1885 PROTEIN"/>
    <property type="match status" value="1"/>
</dbReference>
<keyword evidence="4 8" id="KW-0378">Hydrolase</keyword>
<dbReference type="OrthoDB" id="9782134at2"/>
<feature type="domain" description="HD" evidence="7">
    <location>
        <begin position="18"/>
        <end position="132"/>
    </location>
</feature>
<dbReference type="EMBL" id="FQVW01000002">
    <property type="protein sequence ID" value="SHF67359.1"/>
    <property type="molecule type" value="Genomic_DNA"/>
</dbReference>
<dbReference type="GO" id="GO:0000166">
    <property type="term" value="F:nucleotide binding"/>
    <property type="evidence" value="ECO:0007669"/>
    <property type="project" value="UniProtKB-KW"/>
</dbReference>